<evidence type="ECO:0000313" key="2">
    <source>
        <dbReference type="Proteomes" id="UP000324222"/>
    </source>
</evidence>
<accession>A0A5B7FFG3</accession>
<reference evidence="1 2" key="1">
    <citation type="submission" date="2019-05" db="EMBL/GenBank/DDBJ databases">
        <title>Another draft genome of Portunus trituberculatus and its Hox gene families provides insights of decapod evolution.</title>
        <authorList>
            <person name="Jeong J.-H."/>
            <person name="Song I."/>
            <person name="Kim S."/>
            <person name="Choi T."/>
            <person name="Kim D."/>
            <person name="Ryu S."/>
            <person name="Kim W."/>
        </authorList>
    </citation>
    <scope>NUCLEOTIDE SEQUENCE [LARGE SCALE GENOMIC DNA]</scope>
    <source>
        <tissue evidence="1">Muscle</tissue>
    </source>
</reference>
<keyword evidence="2" id="KW-1185">Reference proteome</keyword>
<protein>
    <submittedName>
        <fullName evidence="1">Uncharacterized protein</fullName>
    </submittedName>
</protein>
<dbReference type="EMBL" id="VSRR010005727">
    <property type="protein sequence ID" value="MPC43204.1"/>
    <property type="molecule type" value="Genomic_DNA"/>
</dbReference>
<dbReference type="Proteomes" id="UP000324222">
    <property type="component" value="Unassembled WGS sequence"/>
</dbReference>
<organism evidence="1 2">
    <name type="scientific">Portunus trituberculatus</name>
    <name type="common">Swimming crab</name>
    <name type="synonym">Neptunus trituberculatus</name>
    <dbReference type="NCBI Taxonomy" id="210409"/>
    <lineage>
        <taxon>Eukaryota</taxon>
        <taxon>Metazoa</taxon>
        <taxon>Ecdysozoa</taxon>
        <taxon>Arthropoda</taxon>
        <taxon>Crustacea</taxon>
        <taxon>Multicrustacea</taxon>
        <taxon>Malacostraca</taxon>
        <taxon>Eumalacostraca</taxon>
        <taxon>Eucarida</taxon>
        <taxon>Decapoda</taxon>
        <taxon>Pleocyemata</taxon>
        <taxon>Brachyura</taxon>
        <taxon>Eubrachyura</taxon>
        <taxon>Portunoidea</taxon>
        <taxon>Portunidae</taxon>
        <taxon>Portuninae</taxon>
        <taxon>Portunus</taxon>
    </lineage>
</organism>
<name>A0A5B7FFG3_PORTR</name>
<dbReference type="AlphaFoldDB" id="A0A5B7FFG3"/>
<gene>
    <name evidence="1" type="ORF">E2C01_036844</name>
</gene>
<proteinExistence type="predicted"/>
<comment type="caution">
    <text evidence="1">The sequence shown here is derived from an EMBL/GenBank/DDBJ whole genome shotgun (WGS) entry which is preliminary data.</text>
</comment>
<sequence>MTFTLGGVMRPAHDQSLHTVQQDRCRCSHEPYELLPLSTPPPPPPLPQILSRFLMQPHRLVRRVLFSNYCRVDTRPPPG</sequence>
<evidence type="ECO:0000313" key="1">
    <source>
        <dbReference type="EMBL" id="MPC43204.1"/>
    </source>
</evidence>